<dbReference type="NCBIfam" id="NF011412">
    <property type="entry name" value="PRK14839.1"/>
    <property type="match status" value="1"/>
</dbReference>
<dbReference type="Pfam" id="PF01255">
    <property type="entry name" value="Prenyltransf"/>
    <property type="match status" value="1"/>
</dbReference>
<protein>
    <recommendedName>
        <fullName evidence="2">Isoprenyl transferase</fullName>
        <ecNumber evidence="2">2.5.1.-</ecNumber>
    </recommendedName>
</protein>
<evidence type="ECO:0000256" key="1">
    <source>
        <dbReference type="ARBA" id="ARBA00022679"/>
    </source>
</evidence>
<gene>
    <name evidence="3" type="ORF">ACFQ2F_07285</name>
</gene>
<comment type="caution">
    <text evidence="3">The sequence shown here is derived from an EMBL/GenBank/DDBJ whole genome shotgun (WGS) entry which is preliminary data.</text>
</comment>
<feature type="binding site" evidence="2">
    <location>
        <begin position="180"/>
        <end position="182"/>
    </location>
    <ligand>
        <name>substrate</name>
    </ligand>
</feature>
<dbReference type="InterPro" id="IPR001441">
    <property type="entry name" value="UPP_synth-like"/>
</dbReference>
<dbReference type="InterPro" id="IPR036424">
    <property type="entry name" value="UPP_synth-like_sf"/>
</dbReference>
<dbReference type="PROSITE" id="PS01066">
    <property type="entry name" value="UPP_SYNTHASE"/>
    <property type="match status" value="1"/>
</dbReference>
<dbReference type="EMBL" id="JBHTJO010000001">
    <property type="protein sequence ID" value="MFD0986900.1"/>
    <property type="molecule type" value="Genomic_DNA"/>
</dbReference>
<dbReference type="EC" id="2.5.1.-" evidence="2"/>
<feature type="binding site" evidence="2">
    <location>
        <begin position="61"/>
        <end position="63"/>
    </location>
    <ligand>
        <name>substrate</name>
    </ligand>
</feature>
<dbReference type="InterPro" id="IPR018520">
    <property type="entry name" value="UPP_synth-like_CS"/>
</dbReference>
<dbReference type="Gene3D" id="3.40.1180.10">
    <property type="entry name" value="Decaprenyl diphosphate synthase-like"/>
    <property type="match status" value="1"/>
</dbReference>
<comment type="subunit">
    <text evidence="2">Homodimer.</text>
</comment>
<dbReference type="RefSeq" id="WP_379087881.1">
    <property type="nucleotide sequence ID" value="NZ_JBHTJO010000001.1"/>
</dbReference>
<sequence length="233" mass="25772">MQSALQSRLHVGLIMDGNGRWAKEQGLPRSHGHQAGVRAVRSVVDAAQAAGIGTLTLYAFSSDNWRRPNAEVAVLMRLLQSYLDREVGNLKGQGIRLSFIGRRERLARSLLDRITWAEGATAECERMHLRVAVDYSGRDAIQMAARQADTVMSRAAFGRLVTGDGAPDVDLLIRTGGEKRLSDFLLWECAYAELFFTDCMWPDFGSDELNAALAEFGRRQRRFGGLAQESQAA</sequence>
<accession>A0ABW3JAJ2</accession>
<keyword evidence="4" id="KW-1185">Reference proteome</keyword>
<comment type="similarity">
    <text evidence="2">Belongs to the UPP synthase family.</text>
</comment>
<feature type="binding site" evidence="2">
    <location>
        <position position="16"/>
    </location>
    <ligand>
        <name>Mg(2+)</name>
        <dbReference type="ChEBI" id="CHEBI:18420"/>
    </ligand>
</feature>
<keyword evidence="1 2" id="KW-0808">Transferase</keyword>
<feature type="active site" description="Proton acceptor" evidence="2">
    <location>
        <position position="64"/>
    </location>
</feature>
<dbReference type="SUPFAM" id="SSF64005">
    <property type="entry name" value="Undecaprenyl diphosphate synthase"/>
    <property type="match status" value="1"/>
</dbReference>
<feature type="binding site" evidence="2">
    <location>
        <position position="174"/>
    </location>
    <ligand>
        <name>substrate</name>
    </ligand>
</feature>
<dbReference type="NCBIfam" id="TIGR00055">
    <property type="entry name" value="uppS"/>
    <property type="match status" value="1"/>
</dbReference>
<feature type="binding site" evidence="2">
    <location>
        <position position="21"/>
    </location>
    <ligand>
        <name>substrate</name>
    </ligand>
</feature>
<evidence type="ECO:0000256" key="2">
    <source>
        <dbReference type="HAMAP-Rule" id="MF_01139"/>
    </source>
</evidence>
<dbReference type="GO" id="GO:0008834">
    <property type="term" value="F:ditrans,polycis-undecaprenyl-diphosphate synthase [(2E,6E)-farnesyl-diphosphate specific] activity"/>
    <property type="evidence" value="ECO:0007669"/>
    <property type="project" value="UniProtKB-EC"/>
</dbReference>
<feature type="binding site" evidence="2">
    <location>
        <position position="193"/>
    </location>
    <ligand>
        <name>Mg(2+)</name>
        <dbReference type="ChEBI" id="CHEBI:18420"/>
    </ligand>
</feature>
<comment type="function">
    <text evidence="2">Catalyzes the condensation of isopentenyl diphosphate (IPP) with allylic pyrophosphates generating different type of terpenoids.</text>
</comment>
<dbReference type="PANTHER" id="PTHR10291:SF0">
    <property type="entry name" value="DEHYDRODOLICHYL DIPHOSPHATE SYNTHASE 2"/>
    <property type="match status" value="1"/>
</dbReference>
<proteinExistence type="inferred from homology"/>
<evidence type="ECO:0000313" key="3">
    <source>
        <dbReference type="EMBL" id="MFD0986900.1"/>
    </source>
</evidence>
<comment type="cofactor">
    <cofactor evidence="2">
        <name>Mg(2+)</name>
        <dbReference type="ChEBI" id="CHEBI:18420"/>
    </cofactor>
    <text evidence="2">Binds 2 magnesium ions per subunit.</text>
</comment>
<feature type="binding site" evidence="2">
    <location>
        <position position="33"/>
    </location>
    <ligand>
        <name>substrate</name>
    </ligand>
</feature>
<dbReference type="Proteomes" id="UP001597102">
    <property type="component" value="Unassembled WGS sequence"/>
</dbReference>
<dbReference type="HAMAP" id="MF_01139">
    <property type="entry name" value="ISPT"/>
    <property type="match status" value="1"/>
</dbReference>
<organism evidence="3 4">
    <name type="scientific">Methyloligella solikamskensis</name>
    <dbReference type="NCBI Taxonomy" id="1177756"/>
    <lineage>
        <taxon>Bacteria</taxon>
        <taxon>Pseudomonadati</taxon>
        <taxon>Pseudomonadota</taxon>
        <taxon>Alphaproteobacteria</taxon>
        <taxon>Hyphomicrobiales</taxon>
        <taxon>Hyphomicrobiaceae</taxon>
        <taxon>Methyloligella</taxon>
    </lineage>
</organism>
<name>A0ABW3JAJ2_9HYPH</name>
<feature type="binding site" evidence="2">
    <location>
        <position position="65"/>
    </location>
    <ligand>
        <name>substrate</name>
    </ligand>
</feature>
<feature type="binding site" evidence="2">
    <location>
        <position position="67"/>
    </location>
    <ligand>
        <name>substrate</name>
    </ligand>
</feature>
<keyword evidence="2" id="KW-0479">Metal-binding</keyword>
<evidence type="ECO:0000313" key="4">
    <source>
        <dbReference type="Proteomes" id="UP001597102"/>
    </source>
</evidence>
<dbReference type="CDD" id="cd00475">
    <property type="entry name" value="Cis_IPPS"/>
    <property type="match status" value="1"/>
</dbReference>
<feature type="binding site" evidence="2">
    <location>
        <begin position="17"/>
        <end position="20"/>
    </location>
    <ligand>
        <name>substrate</name>
    </ligand>
</feature>
<reference evidence="4" key="1">
    <citation type="journal article" date="2019" name="Int. J. Syst. Evol. Microbiol.">
        <title>The Global Catalogue of Microorganisms (GCM) 10K type strain sequencing project: providing services to taxonomists for standard genome sequencing and annotation.</title>
        <authorList>
            <consortium name="The Broad Institute Genomics Platform"/>
            <consortium name="The Broad Institute Genome Sequencing Center for Infectious Disease"/>
            <person name="Wu L."/>
            <person name="Ma J."/>
        </authorList>
    </citation>
    <scope>NUCLEOTIDE SEQUENCE [LARGE SCALE GENOMIC DNA]</scope>
    <source>
        <strain evidence="4">CCUG 61697</strain>
    </source>
</reference>
<dbReference type="PANTHER" id="PTHR10291">
    <property type="entry name" value="DEHYDRODOLICHYL DIPHOSPHATE SYNTHASE FAMILY MEMBER"/>
    <property type="match status" value="1"/>
</dbReference>
<feature type="binding site" evidence="2">
    <location>
        <position position="29"/>
    </location>
    <ligand>
        <name>substrate</name>
    </ligand>
</feature>
<keyword evidence="2" id="KW-0460">Magnesium</keyword>
<feature type="active site" evidence="2">
    <location>
        <position position="16"/>
    </location>
</feature>